<name>A0A0C9RIM0_9HYME</name>
<accession>A0A0C9RIM0</accession>
<protein>
    <submittedName>
        <fullName evidence="3">SPBC800.10c_0 protein</fullName>
    </submittedName>
    <submittedName>
        <fullName evidence="4">SPBC800.10c_1 protein</fullName>
    </submittedName>
</protein>
<evidence type="ECO:0000256" key="2">
    <source>
        <dbReference type="SAM" id="MobiDB-lite"/>
    </source>
</evidence>
<gene>
    <name evidence="3" type="primary">SPBC800.10c_0</name>
    <name evidence="4" type="synonym">SPBC800.10c_1</name>
    <name evidence="4" type="ORF">g.43706</name>
    <name evidence="3" type="ORF">g.43708</name>
</gene>
<feature type="compositionally biased region" description="Basic and acidic residues" evidence="2">
    <location>
        <begin position="41"/>
        <end position="54"/>
    </location>
</feature>
<feature type="region of interest" description="Disordered" evidence="2">
    <location>
        <begin position="26"/>
        <end position="54"/>
    </location>
</feature>
<feature type="coiled-coil region" evidence="1">
    <location>
        <begin position="59"/>
        <end position="226"/>
    </location>
</feature>
<dbReference type="AlphaFoldDB" id="A0A0C9RIM0"/>
<organism evidence="3">
    <name type="scientific">Fopius arisanus</name>
    <dbReference type="NCBI Taxonomy" id="64838"/>
    <lineage>
        <taxon>Eukaryota</taxon>
        <taxon>Metazoa</taxon>
        <taxon>Ecdysozoa</taxon>
        <taxon>Arthropoda</taxon>
        <taxon>Hexapoda</taxon>
        <taxon>Insecta</taxon>
        <taxon>Pterygota</taxon>
        <taxon>Neoptera</taxon>
        <taxon>Endopterygota</taxon>
        <taxon>Hymenoptera</taxon>
        <taxon>Apocrita</taxon>
        <taxon>Ichneumonoidea</taxon>
        <taxon>Braconidae</taxon>
        <taxon>Opiinae</taxon>
        <taxon>Fopius</taxon>
    </lineage>
</organism>
<evidence type="ECO:0000256" key="1">
    <source>
        <dbReference type="SAM" id="Coils"/>
    </source>
</evidence>
<dbReference type="EMBL" id="GBYB01008096">
    <property type="protein sequence ID" value="JAG77863.1"/>
    <property type="molecule type" value="Transcribed_RNA"/>
</dbReference>
<evidence type="ECO:0000313" key="4">
    <source>
        <dbReference type="EMBL" id="JAG77863.1"/>
    </source>
</evidence>
<dbReference type="EMBL" id="GBYB01008095">
    <property type="protein sequence ID" value="JAG77862.1"/>
    <property type="molecule type" value="Transcribed_RNA"/>
</dbReference>
<evidence type="ECO:0000313" key="3">
    <source>
        <dbReference type="EMBL" id="JAG77862.1"/>
    </source>
</evidence>
<sequence length="244" mass="27356">MSEIVESCNAAGDSCEVQEVSGKLELNTETAGAGEPGIAPADKKPEIAEKSQAPEKELVALFQQKLQERTRERDDYKKKIQETEAKLSALQASYDAVTSNGDDEMSLRRQIEDFKTKLNQAEQKLEGRSRLIANQECQISALAKQVSSLKEVVAITKNLLEIRNMEVKHLQEDVNSMESKISAERSRHDEMINRMNAAAKLNADLKTEYETQLSLFQNLRKKYEEKVSLLSDKSESEANNSCGK</sequence>
<reference evidence="3" key="1">
    <citation type="submission" date="2015-01" db="EMBL/GenBank/DDBJ databases">
        <title>Transcriptome Assembly of Fopius arisanus.</title>
        <authorList>
            <person name="Geib S."/>
        </authorList>
    </citation>
    <scope>NUCLEOTIDE SEQUENCE</scope>
</reference>
<proteinExistence type="predicted"/>
<dbReference type="Gene3D" id="1.10.287.1490">
    <property type="match status" value="1"/>
</dbReference>
<keyword evidence="1" id="KW-0175">Coiled coil</keyword>